<feature type="binding site" evidence="27">
    <location>
        <position position="78"/>
    </location>
    <ligand>
        <name>[2Fe-2S] cluster</name>
        <dbReference type="ChEBI" id="CHEBI:190135"/>
    </ligand>
</feature>
<keyword evidence="27" id="KW-1133">Transmembrane helix</keyword>
<evidence type="ECO:0000256" key="4">
    <source>
        <dbReference type="ARBA" id="ARBA00005570"/>
    </source>
</evidence>
<dbReference type="InterPro" id="IPR012675">
    <property type="entry name" value="Beta-grasp_dom_sf"/>
</dbReference>
<sequence>MIYLVSLCVFIGIILFLVALLILVERVVTVQGERTITINEDSGNPIRVEGTPTLLSALLGGGVLLPSACGGSGSCGMCKCVVSKGGGEILPTELSHVSRKERMANVRMACQMKVKEDLEIHVPDEIFSICKYEGTVASNGNVSTFIKELIIDLDDGKTMEFKAGSYIQIDIPPYDIRFSDFDVAEEYREDWDTYDLWTLSYKNEENAFRAYSMANPPSDNRRVMLNVRIATPPANVPDAPPGVGSTYLFNLKPGDKVTLSGPYGEFFVRETERELCFIGGGAGMAPMRGHIFHQLNTLGCKRKMSFWYGARSKREMFYDDEFTALAEAHENFDYRVALSSPLPEDSWEGDRGFIHNAVYERFLKIHPDPAEIEYYLCGPPLMIDAVLAMLDSLGVEEEMILFDKFS</sequence>
<feature type="binding site" evidence="27">
    <location>
        <position position="69"/>
    </location>
    <ligand>
        <name>[2Fe-2S] cluster</name>
        <dbReference type="ChEBI" id="CHEBI:190135"/>
    </ligand>
</feature>
<evidence type="ECO:0000256" key="13">
    <source>
        <dbReference type="ARBA" id="ARBA00022723"/>
    </source>
</evidence>
<dbReference type="Pfam" id="PF00111">
    <property type="entry name" value="Fer2"/>
    <property type="match status" value="1"/>
</dbReference>
<protein>
    <recommendedName>
        <fullName evidence="7 27">Na(+)-translocating NADH-quinone reductase subunit F</fullName>
        <shortName evidence="27">Na(+)-NQR subunit F</shortName>
        <shortName evidence="27">Na(+)-translocating NQR subunit F</shortName>
        <ecNumber evidence="6 27">7.2.1.1</ecNumber>
    </recommendedName>
    <alternativeName>
        <fullName evidence="25 27">NQR complex subunit F</fullName>
    </alternativeName>
    <alternativeName>
        <fullName evidence="24 27">NQR-1 subunit F</fullName>
    </alternativeName>
</protein>
<dbReference type="Pfam" id="PF00970">
    <property type="entry name" value="FAD_binding_6"/>
    <property type="match status" value="1"/>
</dbReference>
<dbReference type="InterPro" id="IPR036010">
    <property type="entry name" value="2Fe-2S_ferredoxin-like_sf"/>
</dbReference>
<dbReference type="PROSITE" id="PS51384">
    <property type="entry name" value="FAD_FR"/>
    <property type="match status" value="1"/>
</dbReference>
<evidence type="ECO:0000256" key="17">
    <source>
        <dbReference type="ARBA" id="ARBA00023014"/>
    </source>
</evidence>
<evidence type="ECO:0000256" key="26">
    <source>
        <dbReference type="ARBA" id="ARBA00048891"/>
    </source>
</evidence>
<evidence type="ECO:0000256" key="25">
    <source>
        <dbReference type="ARBA" id="ARBA00030787"/>
    </source>
</evidence>
<dbReference type="SUPFAM" id="SSF54292">
    <property type="entry name" value="2Fe-2S ferredoxin-like"/>
    <property type="match status" value="1"/>
</dbReference>
<comment type="function">
    <text evidence="2 27">NQR complex catalyzes the reduction of ubiquinone-1 to ubiquinol by two successive reactions, coupled with the transport of Na(+) ions from the cytoplasm to the periplasm. The first step is catalyzed by NqrF, which accepts electrons from NADH and reduces ubiquinone-1 to ubisemiquinone by a one-electron transfer pathway.</text>
</comment>
<name>A0ABM7PNB7_9BACT</name>
<keyword evidence="22 27" id="KW-0472">Membrane</keyword>
<evidence type="ECO:0000313" key="30">
    <source>
        <dbReference type="EMBL" id="BCS98899.1"/>
    </source>
</evidence>
<dbReference type="InterPro" id="IPR001709">
    <property type="entry name" value="Flavoprot_Pyr_Nucl_cyt_Rdtase"/>
</dbReference>
<keyword evidence="23 27" id="KW-0739">Sodium transport</keyword>
<keyword evidence="14 27" id="KW-0274">FAD</keyword>
<evidence type="ECO:0000256" key="10">
    <source>
        <dbReference type="ARBA" id="ARBA00022519"/>
    </source>
</evidence>
<evidence type="ECO:0000256" key="7">
    <source>
        <dbReference type="ARBA" id="ARBA00019729"/>
    </source>
</evidence>
<comment type="subcellular location">
    <subcellularLocation>
        <location evidence="3">Cell inner membrane</location>
    </subcellularLocation>
    <subcellularLocation>
        <location evidence="27">Cell membrane</location>
        <topology evidence="27">Single-pass membrane protein</topology>
    </subcellularLocation>
</comment>
<feature type="binding site" evidence="27">
    <location>
        <position position="110"/>
    </location>
    <ligand>
        <name>[2Fe-2S] cluster</name>
        <dbReference type="ChEBI" id="CHEBI:190135"/>
    </ligand>
</feature>
<comment type="cofactor">
    <cofactor evidence="27">
        <name>[2Fe-2S] cluster</name>
        <dbReference type="ChEBI" id="CHEBI:190135"/>
    </cofactor>
    <text evidence="27">Binds 1 [2Fe-2S] cluster.</text>
</comment>
<organism evidence="30 31">
    <name type="scientific">Desulfoluna limicola</name>
    <dbReference type="NCBI Taxonomy" id="2810562"/>
    <lineage>
        <taxon>Bacteria</taxon>
        <taxon>Pseudomonadati</taxon>
        <taxon>Thermodesulfobacteriota</taxon>
        <taxon>Desulfobacteria</taxon>
        <taxon>Desulfobacterales</taxon>
        <taxon>Desulfolunaceae</taxon>
        <taxon>Desulfoluna</taxon>
    </lineage>
</organism>
<evidence type="ECO:0000256" key="1">
    <source>
        <dbReference type="ARBA" id="ARBA00001974"/>
    </source>
</evidence>
<dbReference type="HAMAP" id="MF_00430">
    <property type="entry name" value="NqrF"/>
    <property type="match status" value="1"/>
</dbReference>
<dbReference type="EMBL" id="AP024488">
    <property type="protein sequence ID" value="BCS98899.1"/>
    <property type="molecule type" value="Genomic_DNA"/>
</dbReference>
<keyword evidence="15 27" id="KW-1278">Translocase</keyword>
<dbReference type="EC" id="7.2.1.1" evidence="6 27"/>
<keyword evidence="31" id="KW-1185">Reference proteome</keyword>
<dbReference type="SUPFAM" id="SSF52343">
    <property type="entry name" value="Ferredoxin reductase-like, C-terminal NADP-linked domain"/>
    <property type="match status" value="1"/>
</dbReference>
<dbReference type="RefSeq" id="WP_236890263.1">
    <property type="nucleotide sequence ID" value="NZ_AP024488.1"/>
</dbReference>
<dbReference type="Gene3D" id="3.40.50.80">
    <property type="entry name" value="Nucleotide-binding domain of ferredoxin-NADP reductase (FNR) module"/>
    <property type="match status" value="1"/>
</dbReference>
<reference evidence="30 31" key="1">
    <citation type="submission" date="2021-02" db="EMBL/GenBank/DDBJ databases">
        <title>Complete genome of Desulfoluna sp. strain ASN36.</title>
        <authorList>
            <person name="Takahashi A."/>
            <person name="Kojima H."/>
            <person name="Fukui M."/>
        </authorList>
    </citation>
    <scope>NUCLEOTIDE SEQUENCE [LARGE SCALE GENOMIC DNA]</scope>
    <source>
        <strain evidence="30 31">ASN36</strain>
    </source>
</reference>
<dbReference type="Pfam" id="PF00175">
    <property type="entry name" value="NAD_binding_1"/>
    <property type="match status" value="1"/>
</dbReference>
<feature type="domain" description="2Fe-2S ferredoxin-type" evidence="28">
    <location>
        <begin position="34"/>
        <end position="126"/>
    </location>
</feature>
<evidence type="ECO:0000256" key="24">
    <source>
        <dbReference type="ARBA" id="ARBA00030032"/>
    </source>
</evidence>
<dbReference type="InterPro" id="IPR039261">
    <property type="entry name" value="FNR_nucleotide-bd"/>
</dbReference>
<keyword evidence="20 27" id="KW-0406">Ion transport</keyword>
<evidence type="ECO:0000256" key="5">
    <source>
        <dbReference type="ARBA" id="ARBA00011309"/>
    </source>
</evidence>
<evidence type="ECO:0000256" key="18">
    <source>
        <dbReference type="ARBA" id="ARBA00023027"/>
    </source>
</evidence>
<dbReference type="PIRSF" id="PIRSF000044">
    <property type="entry name" value="Cis_Diol_DH_RD"/>
    <property type="match status" value="1"/>
</dbReference>
<evidence type="ECO:0000256" key="20">
    <source>
        <dbReference type="ARBA" id="ARBA00023065"/>
    </source>
</evidence>
<dbReference type="SUPFAM" id="SSF63380">
    <property type="entry name" value="Riboflavin synthase domain-like"/>
    <property type="match status" value="1"/>
</dbReference>
<evidence type="ECO:0000256" key="22">
    <source>
        <dbReference type="ARBA" id="ARBA00023136"/>
    </source>
</evidence>
<evidence type="ECO:0000259" key="29">
    <source>
        <dbReference type="PROSITE" id="PS51384"/>
    </source>
</evidence>
<dbReference type="InterPro" id="IPR017927">
    <property type="entry name" value="FAD-bd_FR_type"/>
</dbReference>
<feature type="binding site" evidence="27">
    <location>
        <position position="75"/>
    </location>
    <ligand>
        <name>[2Fe-2S] cluster</name>
        <dbReference type="ChEBI" id="CHEBI:190135"/>
    </ligand>
</feature>
<dbReference type="CDD" id="cd06188">
    <property type="entry name" value="NADH_quinone_reductase"/>
    <property type="match status" value="1"/>
</dbReference>
<keyword evidence="21 27" id="KW-0830">Ubiquinone</keyword>
<comment type="similarity">
    <text evidence="4 27">Belongs to the NqrF family.</text>
</comment>
<keyword evidence="13 27" id="KW-0479">Metal-binding</keyword>
<feature type="domain" description="FAD-binding FR-type" evidence="29">
    <location>
        <begin position="129"/>
        <end position="269"/>
    </location>
</feature>
<accession>A0ABM7PNB7</accession>
<evidence type="ECO:0000256" key="3">
    <source>
        <dbReference type="ARBA" id="ARBA00004533"/>
    </source>
</evidence>
<dbReference type="CDD" id="cd00207">
    <property type="entry name" value="fer2"/>
    <property type="match status" value="1"/>
</dbReference>
<keyword evidence="12 27" id="KW-0001">2Fe-2S</keyword>
<evidence type="ECO:0000256" key="21">
    <source>
        <dbReference type="ARBA" id="ARBA00023075"/>
    </source>
</evidence>
<dbReference type="Proteomes" id="UP001320148">
    <property type="component" value="Chromosome"/>
</dbReference>
<evidence type="ECO:0000256" key="11">
    <source>
        <dbReference type="ARBA" id="ARBA00022630"/>
    </source>
</evidence>
<evidence type="ECO:0000256" key="14">
    <source>
        <dbReference type="ARBA" id="ARBA00022827"/>
    </source>
</evidence>
<dbReference type="NCBIfam" id="TIGR01941">
    <property type="entry name" value="nqrF"/>
    <property type="match status" value="1"/>
</dbReference>
<keyword evidence="11 27" id="KW-0285">Flavoprotein</keyword>
<dbReference type="InterPro" id="IPR010205">
    <property type="entry name" value="NqrF"/>
</dbReference>
<dbReference type="Gene3D" id="3.10.20.30">
    <property type="match status" value="1"/>
</dbReference>
<gene>
    <name evidence="27 30" type="primary">nqrF</name>
    <name evidence="30" type="ORF">DSLASN_45310</name>
</gene>
<dbReference type="PANTHER" id="PTHR43644">
    <property type="entry name" value="NA(+)-TRANSLOCATING NADH-QUINONE REDUCTASE SUBUNIT"/>
    <property type="match status" value="1"/>
</dbReference>
<evidence type="ECO:0000256" key="27">
    <source>
        <dbReference type="HAMAP-Rule" id="MF_00430"/>
    </source>
</evidence>
<evidence type="ECO:0000256" key="19">
    <source>
        <dbReference type="ARBA" id="ARBA00023053"/>
    </source>
</evidence>
<comment type="catalytic activity">
    <reaction evidence="26 27">
        <text>a ubiquinone + n Na(+)(in) + NADH + H(+) = a ubiquinol + n Na(+)(out) + NAD(+)</text>
        <dbReference type="Rhea" id="RHEA:47748"/>
        <dbReference type="Rhea" id="RHEA-COMP:9565"/>
        <dbReference type="Rhea" id="RHEA-COMP:9566"/>
        <dbReference type="ChEBI" id="CHEBI:15378"/>
        <dbReference type="ChEBI" id="CHEBI:16389"/>
        <dbReference type="ChEBI" id="CHEBI:17976"/>
        <dbReference type="ChEBI" id="CHEBI:29101"/>
        <dbReference type="ChEBI" id="CHEBI:57540"/>
        <dbReference type="ChEBI" id="CHEBI:57945"/>
        <dbReference type="EC" id="7.2.1.1"/>
    </reaction>
</comment>
<keyword evidence="17 27" id="KW-0411">Iron-sulfur</keyword>
<keyword evidence="9 27" id="KW-1003">Cell membrane</keyword>
<proteinExistence type="inferred from homology"/>
<evidence type="ECO:0000256" key="15">
    <source>
        <dbReference type="ARBA" id="ARBA00022967"/>
    </source>
</evidence>
<keyword evidence="18 27" id="KW-0520">NAD</keyword>
<evidence type="ECO:0000256" key="9">
    <source>
        <dbReference type="ARBA" id="ARBA00022475"/>
    </source>
</evidence>
<dbReference type="PROSITE" id="PS51085">
    <property type="entry name" value="2FE2S_FER_2"/>
    <property type="match status" value="1"/>
</dbReference>
<evidence type="ECO:0000256" key="16">
    <source>
        <dbReference type="ARBA" id="ARBA00023004"/>
    </source>
</evidence>
<evidence type="ECO:0000259" key="28">
    <source>
        <dbReference type="PROSITE" id="PS51085"/>
    </source>
</evidence>
<comment type="subunit">
    <text evidence="5 27">Composed of six subunits; NqrA, NqrB, NqrC, NqrD, NqrE and NqrF.</text>
</comment>
<dbReference type="InterPro" id="IPR008333">
    <property type="entry name" value="Cbr1-like_FAD-bd_dom"/>
</dbReference>
<dbReference type="PANTHER" id="PTHR43644:SF1">
    <property type="entry name" value="NAD(P)H-FLAVIN REDUCTASE"/>
    <property type="match status" value="1"/>
</dbReference>
<keyword evidence="19 27" id="KW-0915">Sodium</keyword>
<evidence type="ECO:0000256" key="2">
    <source>
        <dbReference type="ARBA" id="ARBA00002972"/>
    </source>
</evidence>
<keyword evidence="16 27" id="KW-0408">Iron</keyword>
<dbReference type="InterPro" id="IPR017938">
    <property type="entry name" value="Riboflavin_synthase-like_b-brl"/>
</dbReference>
<dbReference type="Gene3D" id="2.40.30.10">
    <property type="entry name" value="Translation factors"/>
    <property type="match status" value="1"/>
</dbReference>
<evidence type="ECO:0000256" key="6">
    <source>
        <dbReference type="ARBA" id="ARBA00013099"/>
    </source>
</evidence>
<dbReference type="PRINTS" id="PR00371">
    <property type="entry name" value="FPNCR"/>
</dbReference>
<dbReference type="InterPro" id="IPR001041">
    <property type="entry name" value="2Fe-2S_ferredoxin-type"/>
</dbReference>
<evidence type="ECO:0000256" key="12">
    <source>
        <dbReference type="ARBA" id="ARBA00022714"/>
    </source>
</evidence>
<evidence type="ECO:0000256" key="8">
    <source>
        <dbReference type="ARBA" id="ARBA00022448"/>
    </source>
</evidence>
<keyword evidence="8 27" id="KW-0813">Transport</keyword>
<keyword evidence="10" id="KW-0997">Cell inner membrane</keyword>
<evidence type="ECO:0000313" key="31">
    <source>
        <dbReference type="Proteomes" id="UP001320148"/>
    </source>
</evidence>
<evidence type="ECO:0000256" key="23">
    <source>
        <dbReference type="ARBA" id="ARBA00023201"/>
    </source>
</evidence>
<dbReference type="InterPro" id="IPR001433">
    <property type="entry name" value="OxRdtase_FAD/NAD-bd"/>
</dbReference>
<comment type="cofactor">
    <cofactor evidence="1 27">
        <name>FAD</name>
        <dbReference type="ChEBI" id="CHEBI:57692"/>
    </cofactor>
</comment>
<keyword evidence="27" id="KW-0812">Transmembrane</keyword>